<dbReference type="eggNOG" id="ENOG5033AQH">
    <property type="taxonomic scope" value="Bacteria"/>
</dbReference>
<dbReference type="OrthoDB" id="2356617at2"/>
<reference evidence="1 2" key="1">
    <citation type="journal article" date="2014" name="Genome Announc.">
        <title>Draft Genome Sequences of Three Alkaliphilic Bacillus Strains, Bacillus wakoensis JCM 9140T, Bacillus akibai JCM 9157T, and Bacillus hemicellulosilyticus JCM 9152T.</title>
        <authorList>
            <person name="Yuki M."/>
            <person name="Oshima K."/>
            <person name="Suda W."/>
            <person name="Oshida Y."/>
            <person name="Kitamura K."/>
            <person name="Iida T."/>
            <person name="Hattori M."/>
            <person name="Ohkuma M."/>
        </authorList>
    </citation>
    <scope>NUCLEOTIDE SEQUENCE [LARGE SCALE GENOMIC DNA]</scope>
    <source>
        <strain evidence="1 2">JCM 9157</strain>
    </source>
</reference>
<keyword evidence="1" id="KW-0167">Capsid protein</keyword>
<keyword evidence="2" id="KW-1185">Reference proteome</keyword>
<protein>
    <submittedName>
        <fullName evidence="1">Spore coat protein</fullName>
    </submittedName>
</protein>
<proteinExistence type="predicted"/>
<keyword evidence="1" id="KW-0946">Virion</keyword>
<dbReference type="Proteomes" id="UP000018896">
    <property type="component" value="Unassembled WGS sequence"/>
</dbReference>
<evidence type="ECO:0000313" key="1">
    <source>
        <dbReference type="EMBL" id="GAE37149.1"/>
    </source>
</evidence>
<evidence type="ECO:0000313" key="2">
    <source>
        <dbReference type="Proteomes" id="UP000018896"/>
    </source>
</evidence>
<sequence length="69" mass="7735">MTEALAMHEKLEVHEMVTFKNLCVTKSATMSGLVKCEELKAILSMDVTAGRKHIQQLQSFLQEGDVKLD</sequence>
<dbReference type="AlphaFoldDB" id="W4R0R0"/>
<name>W4R0R0_HALA3</name>
<dbReference type="EMBL" id="BAUV01000056">
    <property type="protein sequence ID" value="GAE37149.1"/>
    <property type="molecule type" value="Genomic_DNA"/>
</dbReference>
<comment type="caution">
    <text evidence="1">The sequence shown here is derived from an EMBL/GenBank/DDBJ whole genome shotgun (WGS) entry which is preliminary data.</text>
</comment>
<gene>
    <name evidence="1" type="ORF">JCM9157_4406</name>
</gene>
<organism evidence="1 2">
    <name type="scientific">Halalkalibacter akibai (strain ATCC 43226 / DSM 21942 / CIP 109018 / JCM 9157 / 1139)</name>
    <name type="common">Bacillus akibai</name>
    <dbReference type="NCBI Taxonomy" id="1236973"/>
    <lineage>
        <taxon>Bacteria</taxon>
        <taxon>Bacillati</taxon>
        <taxon>Bacillota</taxon>
        <taxon>Bacilli</taxon>
        <taxon>Bacillales</taxon>
        <taxon>Bacillaceae</taxon>
        <taxon>Halalkalibacter</taxon>
    </lineage>
</organism>
<accession>W4R0R0</accession>
<dbReference type="RefSeq" id="WP_035667570.1">
    <property type="nucleotide sequence ID" value="NZ_BAUV01000056.1"/>
</dbReference>
<dbReference type="STRING" id="1236973.JCM9157_4406"/>